<feature type="transmembrane region" description="Helical" evidence="1">
    <location>
        <begin position="78"/>
        <end position="99"/>
    </location>
</feature>
<keyword evidence="3" id="KW-1185">Reference proteome</keyword>
<reference evidence="2 3" key="1">
    <citation type="journal article" date="2019" name="Microorganisms">
        <title>Paenibacillus lutrae sp. nov., A Chitinolytic Species Isolated from A River Otter in Castril Natural Park, Granada, Spain.</title>
        <authorList>
            <person name="Rodriguez M."/>
            <person name="Reina J.C."/>
            <person name="Bejar V."/>
            <person name="Llamas I."/>
        </authorList>
    </citation>
    <scope>NUCLEOTIDE SEQUENCE [LARGE SCALE GENOMIC DNA]</scope>
    <source>
        <strain evidence="2 3">N10</strain>
    </source>
</reference>
<keyword evidence="1" id="KW-0812">Transmembrane</keyword>
<dbReference type="Pfam" id="PF17248">
    <property type="entry name" value="DUF5317"/>
    <property type="match status" value="1"/>
</dbReference>
<evidence type="ECO:0008006" key="4">
    <source>
        <dbReference type="Google" id="ProtNLM"/>
    </source>
</evidence>
<feature type="transmembrane region" description="Helical" evidence="1">
    <location>
        <begin position="29"/>
        <end position="48"/>
    </location>
</feature>
<keyword evidence="1" id="KW-1133">Transmembrane helix</keyword>
<evidence type="ECO:0000256" key="1">
    <source>
        <dbReference type="SAM" id="Phobius"/>
    </source>
</evidence>
<dbReference type="Proteomes" id="UP000490800">
    <property type="component" value="Unassembled WGS sequence"/>
</dbReference>
<dbReference type="RefSeq" id="WP_157331823.1">
    <property type="nucleotide sequence ID" value="NZ_RHLK01000001.1"/>
</dbReference>
<evidence type="ECO:0000313" key="2">
    <source>
        <dbReference type="EMBL" id="MVO98003.1"/>
    </source>
</evidence>
<feature type="transmembrane region" description="Helical" evidence="1">
    <location>
        <begin position="143"/>
        <end position="160"/>
    </location>
</feature>
<protein>
    <recommendedName>
        <fullName evidence="4">DUF5317 domain-containing protein</fullName>
    </recommendedName>
</protein>
<evidence type="ECO:0000313" key="3">
    <source>
        <dbReference type="Proteomes" id="UP000490800"/>
    </source>
</evidence>
<dbReference type="AlphaFoldDB" id="A0A7X3FE03"/>
<gene>
    <name evidence="2" type="ORF">EDM21_00325</name>
</gene>
<comment type="caution">
    <text evidence="2">The sequence shown here is derived from an EMBL/GenBank/DDBJ whole genome shotgun (WGS) entry which is preliminary data.</text>
</comment>
<organism evidence="2 3">
    <name type="scientific">Paenibacillus lutrae</name>
    <dbReference type="NCBI Taxonomy" id="2078573"/>
    <lineage>
        <taxon>Bacteria</taxon>
        <taxon>Bacillati</taxon>
        <taxon>Bacillota</taxon>
        <taxon>Bacilli</taxon>
        <taxon>Bacillales</taxon>
        <taxon>Paenibacillaceae</taxon>
        <taxon>Paenibacillus</taxon>
    </lineage>
</organism>
<keyword evidence="1" id="KW-0472">Membrane</keyword>
<name>A0A7X3FE03_9BACL</name>
<sequence>MITFILLAVILTVLLRRNPLTLVENVSFKWPYLLLGSFAAQLLIFFITTQTNRTYPYLTEIAIGAAVVFLWLNRRIPGVAFIFIGALWNLTALVIHGGLMPVSESALQIAGLSGLPELEPRHQLMSTSSFGWMGDWIPFIRRVFSIGDLWIGAGIIWFLAGNSLKREKNEG</sequence>
<accession>A0A7X3FE03</accession>
<feature type="transmembrane region" description="Helical" evidence="1">
    <location>
        <begin position="55"/>
        <end position="72"/>
    </location>
</feature>
<dbReference type="OrthoDB" id="37447at2"/>
<proteinExistence type="predicted"/>
<dbReference type="InterPro" id="IPR035168">
    <property type="entry name" value="DUF5317"/>
</dbReference>
<dbReference type="EMBL" id="RHLK01000001">
    <property type="protein sequence ID" value="MVO98003.1"/>
    <property type="molecule type" value="Genomic_DNA"/>
</dbReference>